<proteinExistence type="predicted"/>
<keyword evidence="3" id="KW-1185">Reference proteome</keyword>
<dbReference type="InterPro" id="IPR001875">
    <property type="entry name" value="DED_dom"/>
</dbReference>
<evidence type="ECO:0000259" key="1">
    <source>
        <dbReference type="PROSITE" id="PS50168"/>
    </source>
</evidence>
<comment type="caution">
    <text evidence="2">The sequence shown here is derived from an EMBL/GenBank/DDBJ whole genome shotgun (WGS) entry which is preliminary data.</text>
</comment>
<dbReference type="EMBL" id="CAJNOR010005354">
    <property type="protein sequence ID" value="CAF1558510.1"/>
    <property type="molecule type" value="Genomic_DNA"/>
</dbReference>
<name>A0A815XJW6_ADIRI</name>
<feature type="domain" description="DED" evidence="1">
    <location>
        <begin position="5"/>
        <end position="85"/>
    </location>
</feature>
<dbReference type="InterPro" id="IPR011029">
    <property type="entry name" value="DEATH-like_dom_sf"/>
</dbReference>
<sequence length="116" mass="13279">MDSVRLRAIILNLQDRLSNDDRKRLHFYLGNDVPRRIRDDPTLDGTLDLMDSLFDQDNINEHDFSYLIEAFDHIRCFDAAKLLKESDRLAICQSQVNKSDAGSDRIPGNGIALESD</sequence>
<protein>
    <recommendedName>
        <fullName evidence="1">DED domain-containing protein</fullName>
    </recommendedName>
</protein>
<dbReference type="SUPFAM" id="SSF47986">
    <property type="entry name" value="DEATH domain"/>
    <property type="match status" value="1"/>
</dbReference>
<accession>A0A815XJW6</accession>
<reference evidence="2" key="1">
    <citation type="submission" date="2021-02" db="EMBL/GenBank/DDBJ databases">
        <authorList>
            <person name="Nowell W R."/>
        </authorList>
    </citation>
    <scope>NUCLEOTIDE SEQUENCE</scope>
</reference>
<dbReference type="GO" id="GO:0042981">
    <property type="term" value="P:regulation of apoptotic process"/>
    <property type="evidence" value="ECO:0007669"/>
    <property type="project" value="InterPro"/>
</dbReference>
<evidence type="ECO:0000313" key="2">
    <source>
        <dbReference type="EMBL" id="CAF1558510.1"/>
    </source>
</evidence>
<dbReference type="Proteomes" id="UP000663828">
    <property type="component" value="Unassembled WGS sequence"/>
</dbReference>
<dbReference type="Gene3D" id="1.10.533.10">
    <property type="entry name" value="Death Domain, Fas"/>
    <property type="match status" value="1"/>
</dbReference>
<gene>
    <name evidence="2" type="ORF">XAT740_LOCUS43437</name>
</gene>
<dbReference type="AlphaFoldDB" id="A0A815XJW6"/>
<organism evidence="2 3">
    <name type="scientific">Adineta ricciae</name>
    <name type="common">Rotifer</name>
    <dbReference type="NCBI Taxonomy" id="249248"/>
    <lineage>
        <taxon>Eukaryota</taxon>
        <taxon>Metazoa</taxon>
        <taxon>Spiralia</taxon>
        <taxon>Gnathifera</taxon>
        <taxon>Rotifera</taxon>
        <taxon>Eurotatoria</taxon>
        <taxon>Bdelloidea</taxon>
        <taxon>Adinetida</taxon>
        <taxon>Adinetidae</taxon>
        <taxon>Adineta</taxon>
    </lineage>
</organism>
<dbReference type="PROSITE" id="PS50168">
    <property type="entry name" value="DED"/>
    <property type="match status" value="1"/>
</dbReference>
<evidence type="ECO:0000313" key="3">
    <source>
        <dbReference type="Proteomes" id="UP000663828"/>
    </source>
</evidence>